<keyword evidence="2" id="KW-1185">Reference proteome</keyword>
<proteinExistence type="predicted"/>
<dbReference type="Proteomes" id="UP000316621">
    <property type="component" value="Chromosome 10"/>
</dbReference>
<dbReference type="Gramene" id="RZC81333">
    <property type="protein sequence ID" value="RZC81333"/>
    <property type="gene ID" value="C5167_043931"/>
</dbReference>
<evidence type="ECO:0000313" key="1">
    <source>
        <dbReference type="EMBL" id="RZC81333.1"/>
    </source>
</evidence>
<dbReference type="AlphaFoldDB" id="A0A4Y7L738"/>
<sequence>MISSPDLLNIIKFVKIYTLVNLGKNESISADAIEHDVASDTLKAQATKTTEKSSANVMYLISYRKIIHERTIRGIPISSLLSCKNGYQCLCALV</sequence>
<reference evidence="1 2" key="1">
    <citation type="journal article" date="2018" name="Science">
        <title>The opium poppy genome and morphinan production.</title>
        <authorList>
            <person name="Guo L."/>
            <person name="Winzer T."/>
            <person name="Yang X."/>
            <person name="Li Y."/>
            <person name="Ning Z."/>
            <person name="He Z."/>
            <person name="Teodor R."/>
            <person name="Lu Y."/>
            <person name="Bowser T.A."/>
            <person name="Graham I.A."/>
            <person name="Ye K."/>
        </authorList>
    </citation>
    <scope>NUCLEOTIDE SEQUENCE [LARGE SCALE GENOMIC DNA]</scope>
    <source>
        <strain evidence="2">cv. HN1</strain>
        <tissue evidence="1">Leaves</tissue>
    </source>
</reference>
<accession>A0A4Y7L738</accession>
<gene>
    <name evidence="1" type="ORF">C5167_043931</name>
</gene>
<name>A0A4Y7L738_PAPSO</name>
<dbReference type="EMBL" id="CM010724">
    <property type="protein sequence ID" value="RZC81333.1"/>
    <property type="molecule type" value="Genomic_DNA"/>
</dbReference>
<organism evidence="1 2">
    <name type="scientific">Papaver somniferum</name>
    <name type="common">Opium poppy</name>
    <dbReference type="NCBI Taxonomy" id="3469"/>
    <lineage>
        <taxon>Eukaryota</taxon>
        <taxon>Viridiplantae</taxon>
        <taxon>Streptophyta</taxon>
        <taxon>Embryophyta</taxon>
        <taxon>Tracheophyta</taxon>
        <taxon>Spermatophyta</taxon>
        <taxon>Magnoliopsida</taxon>
        <taxon>Ranunculales</taxon>
        <taxon>Papaveraceae</taxon>
        <taxon>Papaveroideae</taxon>
        <taxon>Papaver</taxon>
    </lineage>
</organism>
<evidence type="ECO:0000313" key="2">
    <source>
        <dbReference type="Proteomes" id="UP000316621"/>
    </source>
</evidence>
<protein>
    <submittedName>
        <fullName evidence="1">Uncharacterized protein</fullName>
    </submittedName>
</protein>